<accession>A0A4D4J9K4</accession>
<organism evidence="1 2">
    <name type="scientific">Gandjariella thermophila</name>
    <dbReference type="NCBI Taxonomy" id="1931992"/>
    <lineage>
        <taxon>Bacteria</taxon>
        <taxon>Bacillati</taxon>
        <taxon>Actinomycetota</taxon>
        <taxon>Actinomycetes</taxon>
        <taxon>Pseudonocardiales</taxon>
        <taxon>Pseudonocardiaceae</taxon>
        <taxon>Gandjariella</taxon>
    </lineage>
</organism>
<comment type="caution">
    <text evidence="1">The sequence shown here is derived from an EMBL/GenBank/DDBJ whole genome shotgun (WGS) entry which is preliminary data.</text>
</comment>
<dbReference type="Proteomes" id="UP000298860">
    <property type="component" value="Unassembled WGS sequence"/>
</dbReference>
<name>A0A4D4J9K4_9PSEU</name>
<sequence>MPASASTLVAMTPSLRHRVPILSGATFAPVTYPECVMAQERNRAAEPEVVQDEVAIGGVCGAR</sequence>
<dbReference type="AlphaFoldDB" id="A0A4D4J9K4"/>
<dbReference type="EMBL" id="BJFL01000016">
    <property type="protein sequence ID" value="GDY31680.1"/>
    <property type="molecule type" value="Genomic_DNA"/>
</dbReference>
<proteinExistence type="predicted"/>
<protein>
    <submittedName>
        <fullName evidence="1">Uncharacterized protein</fullName>
    </submittedName>
</protein>
<keyword evidence="2" id="KW-1185">Reference proteome</keyword>
<evidence type="ECO:0000313" key="2">
    <source>
        <dbReference type="Proteomes" id="UP000298860"/>
    </source>
</evidence>
<evidence type="ECO:0000313" key="1">
    <source>
        <dbReference type="EMBL" id="GDY31680.1"/>
    </source>
</evidence>
<gene>
    <name evidence="1" type="ORF">GTS_33130</name>
</gene>
<reference evidence="2" key="1">
    <citation type="submission" date="2019-04" db="EMBL/GenBank/DDBJ databases">
        <title>Draft genome sequence of Pseudonocardiaceae bacterium SL3-2-4.</title>
        <authorList>
            <person name="Ningsih F."/>
            <person name="Yokota A."/>
            <person name="Sakai Y."/>
            <person name="Nanatani K."/>
            <person name="Yabe S."/>
            <person name="Oetari A."/>
            <person name="Sjamsuridzal W."/>
        </authorList>
    </citation>
    <scope>NUCLEOTIDE SEQUENCE [LARGE SCALE GENOMIC DNA]</scope>
    <source>
        <strain evidence="2">SL3-2-4</strain>
    </source>
</reference>